<organism evidence="2 3">
    <name type="scientific">Fusarium solani</name>
    <name type="common">Filamentous fungus</name>
    <dbReference type="NCBI Taxonomy" id="169388"/>
    <lineage>
        <taxon>Eukaryota</taxon>
        <taxon>Fungi</taxon>
        <taxon>Dikarya</taxon>
        <taxon>Ascomycota</taxon>
        <taxon>Pezizomycotina</taxon>
        <taxon>Sordariomycetes</taxon>
        <taxon>Hypocreomycetidae</taxon>
        <taxon>Hypocreales</taxon>
        <taxon>Nectriaceae</taxon>
        <taxon>Fusarium</taxon>
        <taxon>Fusarium solani species complex</taxon>
    </lineage>
</organism>
<dbReference type="InterPro" id="IPR021848">
    <property type="entry name" value="HODM_asu-like"/>
</dbReference>
<reference evidence="2" key="1">
    <citation type="journal article" date="2021" name="Nat. Commun.">
        <title>Genetic determinants of endophytism in the Arabidopsis root mycobiome.</title>
        <authorList>
            <person name="Mesny F."/>
            <person name="Miyauchi S."/>
            <person name="Thiergart T."/>
            <person name="Pickel B."/>
            <person name="Atanasova L."/>
            <person name="Karlsson M."/>
            <person name="Huettel B."/>
            <person name="Barry K.W."/>
            <person name="Haridas S."/>
            <person name="Chen C."/>
            <person name="Bauer D."/>
            <person name="Andreopoulos W."/>
            <person name="Pangilinan J."/>
            <person name="LaButti K."/>
            <person name="Riley R."/>
            <person name="Lipzen A."/>
            <person name="Clum A."/>
            <person name="Drula E."/>
            <person name="Henrissat B."/>
            <person name="Kohler A."/>
            <person name="Grigoriev I.V."/>
            <person name="Martin F.M."/>
            <person name="Hacquard S."/>
        </authorList>
    </citation>
    <scope>NUCLEOTIDE SEQUENCE</scope>
    <source>
        <strain evidence="2">FSSC 5 MPI-SDFR-AT-0091</strain>
    </source>
</reference>
<keyword evidence="1" id="KW-0812">Transmembrane</keyword>
<dbReference type="EMBL" id="JAGTJS010000009">
    <property type="protein sequence ID" value="KAH7258585.1"/>
    <property type="molecule type" value="Genomic_DNA"/>
</dbReference>
<dbReference type="Proteomes" id="UP000736672">
    <property type="component" value="Unassembled WGS sequence"/>
</dbReference>
<proteinExistence type="predicted"/>
<accession>A0A9P9KIM7</accession>
<evidence type="ECO:0000313" key="2">
    <source>
        <dbReference type="EMBL" id="KAH7258585.1"/>
    </source>
</evidence>
<evidence type="ECO:0008006" key="4">
    <source>
        <dbReference type="Google" id="ProtNLM"/>
    </source>
</evidence>
<feature type="transmembrane region" description="Helical" evidence="1">
    <location>
        <begin position="12"/>
        <end position="31"/>
    </location>
</feature>
<protein>
    <recommendedName>
        <fullName evidence="4">Alpha-1,2-mannosyltransferase</fullName>
    </recommendedName>
</protein>
<keyword evidence="3" id="KW-1185">Reference proteome</keyword>
<keyword evidence="1" id="KW-1133">Transmembrane helix</keyword>
<keyword evidence="1" id="KW-0472">Membrane</keyword>
<gene>
    <name evidence="2" type="ORF">B0J15DRAFT_301070</name>
</gene>
<evidence type="ECO:0000256" key="1">
    <source>
        <dbReference type="SAM" id="Phobius"/>
    </source>
</evidence>
<sequence>MSFALQPSFLFSGVLSTICYVTIVLFVVYFIRRRKNNRGEKNLSLAASPKRSKTGQDYSDVFPPSQRPVLSRFDSRFPHADQSVDISKLSRLVLGMNENYATASPERFIYSGFTVGDVLKLGNFPDYAALSEVPLPKPAEDFDINTAQPRPYRPLRWPYHQTMSFQKMETDYWIELDNTYHRYIQERKNIFAKNGKDILNALPGSELACKELMEMVIQFLCARYPHYFRLEGKTFVNDILGTKVNLLTVDPLHVLLDNIPEDFAIMLRDPQTGRYHFRAGVICASTGWSLGTKLGLGLPEIHEPVPDYREKMQLSMDRFFTKMPVSKPIQRGAWGFEVGQHLYMPPEDPGLSIRDSQDPSLRLEDLYFRVDWQTLRRLPLSGAIVFNFKAFFTPVTSLKDEPYVPSLSLKVISDSKENLVRYKSVWHVEHILKPALAEYERYQIENGIMEKDWQHQTLPENPFFRGWEAKWKQSSLNSDR</sequence>
<evidence type="ECO:0000313" key="3">
    <source>
        <dbReference type="Proteomes" id="UP000736672"/>
    </source>
</evidence>
<dbReference type="OrthoDB" id="5043642at2759"/>
<name>A0A9P9KIM7_FUSSL</name>
<comment type="caution">
    <text evidence="2">The sequence shown here is derived from an EMBL/GenBank/DDBJ whole genome shotgun (WGS) entry which is preliminary data.</text>
</comment>
<dbReference type="AlphaFoldDB" id="A0A9P9KIM7"/>
<dbReference type="Pfam" id="PF11927">
    <property type="entry name" value="HODM_asu-like"/>
    <property type="match status" value="1"/>
</dbReference>